<reference evidence="3 4" key="1">
    <citation type="journal article" date="2013" name="PLoS Genet.">
        <title>Genomic mechanisms accounting for the adaptation to parasitism in nematode-trapping fungi.</title>
        <authorList>
            <person name="Meerupati T."/>
            <person name="Andersson K.M."/>
            <person name="Friman E."/>
            <person name="Kumar D."/>
            <person name="Tunlid A."/>
            <person name="Ahren D."/>
        </authorList>
    </citation>
    <scope>NUCLEOTIDE SEQUENCE [LARGE SCALE GENOMIC DNA]</scope>
    <source>
        <strain evidence="3 4">CBS 200.50</strain>
    </source>
</reference>
<sequence>MPSFLALRWGLLAQSVAIAFGAQTETTIVVFTTVQKTAILPGTCSPQELPMCANLLSAWNILSPSSAIESAQSTLDSTNTETGTGTETGTITIPRTGTGTRTPTRTLSGSPSTEPTTSDSTSSNITDQARPTTGGFFLTTEDGQYVMFNSNPSTPEDVLFVAVSDLATILQPRMQPPAQATQGFDQSKYILYYNELGTYSGDYFLFFDPEKPQERWGPVLVSPPRYGYLDPNLVRKGWDAVIVAAPPGQLSSGKQLIKMFYKGSLYDTYGEATTKGIKGYNLRLLRHDVPVPVNYVELPIVTAVFYPKVITTTAKPLDAYAVITSAGLQSYCFSLLGYKPARTTGGTTSGTGYSTSTSTSTKVSVFITPGFSVTSSYSVTIYSPVEASDNALVRRATTPKELVSYDATQIKSGCSRAVTPGDVLTTYSTGTSYNSVSIFVKSTGSTTTSTSVSLSVSAISGSLELPVPLNGYFQVQDQTLSSWFKQFLWYDLSPRSPYRDYSDCLSAQKAIYWNANWDSSVQAYYFTTDLWYIDSGTNANLTRVFTLTYRSGTTNIGNLMNTYFVTTVSSSIGPSASWAVLYFNYTDGYIVPRASATDTRNTLWICSDTLNTPPKLWFYQSNGWPNKVAQIADSSYNLSDCKTISRFKVVK</sequence>
<dbReference type="HOGENOM" id="CLU_420919_0_0_1"/>
<dbReference type="Proteomes" id="UP000015100">
    <property type="component" value="Unassembled WGS sequence"/>
</dbReference>
<protein>
    <recommendedName>
        <fullName evidence="5">PA14 domain-containing protein</fullName>
    </recommendedName>
</protein>
<feature type="compositionally biased region" description="Low complexity" evidence="1">
    <location>
        <begin position="73"/>
        <end position="127"/>
    </location>
</feature>
<feature type="signal peptide" evidence="2">
    <location>
        <begin position="1"/>
        <end position="21"/>
    </location>
</feature>
<gene>
    <name evidence="3" type="ORF">H072_3911</name>
</gene>
<dbReference type="AlphaFoldDB" id="S8AH51"/>
<comment type="caution">
    <text evidence="3">The sequence shown here is derived from an EMBL/GenBank/DDBJ whole genome shotgun (WGS) entry which is preliminary data.</text>
</comment>
<feature type="region of interest" description="Disordered" evidence="1">
    <location>
        <begin position="72"/>
        <end position="132"/>
    </location>
</feature>
<evidence type="ECO:0000256" key="1">
    <source>
        <dbReference type="SAM" id="MobiDB-lite"/>
    </source>
</evidence>
<name>S8AH51_DACHA</name>
<keyword evidence="2" id="KW-0732">Signal</keyword>
<dbReference type="EMBL" id="AQGS01000129">
    <property type="protein sequence ID" value="EPS42209.1"/>
    <property type="molecule type" value="Genomic_DNA"/>
</dbReference>
<evidence type="ECO:0000313" key="4">
    <source>
        <dbReference type="Proteomes" id="UP000015100"/>
    </source>
</evidence>
<proteinExistence type="predicted"/>
<reference evidence="4" key="2">
    <citation type="submission" date="2013-04" db="EMBL/GenBank/DDBJ databases">
        <title>Genomic mechanisms accounting for the adaptation to parasitism in nematode-trapping fungi.</title>
        <authorList>
            <person name="Ahren D.G."/>
        </authorList>
    </citation>
    <scope>NUCLEOTIDE SEQUENCE [LARGE SCALE GENOMIC DNA]</scope>
    <source>
        <strain evidence="4">CBS 200.50</strain>
    </source>
</reference>
<feature type="chain" id="PRO_5004547949" description="PA14 domain-containing protein" evidence="2">
    <location>
        <begin position="22"/>
        <end position="651"/>
    </location>
</feature>
<keyword evidence="4" id="KW-1185">Reference proteome</keyword>
<evidence type="ECO:0000313" key="3">
    <source>
        <dbReference type="EMBL" id="EPS42209.1"/>
    </source>
</evidence>
<evidence type="ECO:0000256" key="2">
    <source>
        <dbReference type="SAM" id="SignalP"/>
    </source>
</evidence>
<organism evidence="3 4">
    <name type="scientific">Dactylellina haptotyla (strain CBS 200.50)</name>
    <name type="common">Nematode-trapping fungus</name>
    <name type="synonym">Monacrosporium haptotylum</name>
    <dbReference type="NCBI Taxonomy" id="1284197"/>
    <lineage>
        <taxon>Eukaryota</taxon>
        <taxon>Fungi</taxon>
        <taxon>Dikarya</taxon>
        <taxon>Ascomycota</taxon>
        <taxon>Pezizomycotina</taxon>
        <taxon>Orbiliomycetes</taxon>
        <taxon>Orbiliales</taxon>
        <taxon>Orbiliaceae</taxon>
        <taxon>Dactylellina</taxon>
    </lineage>
</organism>
<accession>S8AH51</accession>
<evidence type="ECO:0008006" key="5">
    <source>
        <dbReference type="Google" id="ProtNLM"/>
    </source>
</evidence>